<dbReference type="PANTHER" id="PTHR43876:SF8">
    <property type="entry name" value="2-OCTAPRENYL-6-METHOXYPHENOL HYDROXYLASE"/>
    <property type="match status" value="1"/>
</dbReference>
<keyword evidence="7" id="KW-0503">Monooxygenase</keyword>
<keyword evidence="5" id="KW-0274">FAD</keyword>
<dbReference type="SUPFAM" id="SSF51905">
    <property type="entry name" value="FAD/NAD(P)-binding domain"/>
    <property type="match status" value="1"/>
</dbReference>
<feature type="domain" description="FAD-binding" evidence="8">
    <location>
        <begin position="5"/>
        <end position="336"/>
    </location>
</feature>
<accession>A0A0A6P7B3</accession>
<dbReference type="InterPro" id="IPR011295">
    <property type="entry name" value="UbiH"/>
</dbReference>
<evidence type="ECO:0000256" key="1">
    <source>
        <dbReference type="ARBA" id="ARBA00001974"/>
    </source>
</evidence>
<comment type="pathway">
    <text evidence="2">Cofactor biosynthesis; ubiquinone biosynthesis.</text>
</comment>
<dbReference type="InterPro" id="IPR036188">
    <property type="entry name" value="FAD/NAD-bd_sf"/>
</dbReference>
<evidence type="ECO:0000313" key="9">
    <source>
        <dbReference type="EMBL" id="KHD11501.1"/>
    </source>
</evidence>
<dbReference type="InterPro" id="IPR051205">
    <property type="entry name" value="UbiH/COQ6_monooxygenase"/>
</dbReference>
<comment type="cofactor">
    <cofactor evidence="1">
        <name>FAD</name>
        <dbReference type="ChEBI" id="CHEBI:57692"/>
    </cofactor>
</comment>
<sequence>MSSIYDVIIVGGGLVGASLASALEATPLKIAIIEAAPWFTKCCPPSYDDRIIALNYASYRIFSGIGLWDKIAPEATPIKHIHVSDQGQFGFTRLNNKDLGVLGYVVSARHLGETLNEVLTPSSIDILAPAQLLQISQHDKAVDVQIVVDKQVQTLQTRLLVGADGGNSKVRQQLGISTTETDYGQTAVIANVTVEYPHQNIAYERFTPSGPLAMLPLAGNDCSLVWTCARVDEVMALDDQSFLKALQAKFGWRLGGMIRVGQRHAYPLRLSRIQQHTRGRVVIIGNAAHTLHPVAGQGFNLGLRDVASLGEAIVEGFWAGDDVGAVLERYMAWQLPDQQRITTITDSLVRVFSNRFPPLVVARNLGLLVTDALPFLKKRFVRQLAGLNGHSSRLVRGLPLSTL</sequence>
<dbReference type="GO" id="GO:0071949">
    <property type="term" value="F:FAD binding"/>
    <property type="evidence" value="ECO:0007669"/>
    <property type="project" value="InterPro"/>
</dbReference>
<dbReference type="GO" id="GO:0008681">
    <property type="term" value="F:2-octaprenyl-6-methoxyphenol hydroxylase activity"/>
    <property type="evidence" value="ECO:0007669"/>
    <property type="project" value="InterPro"/>
</dbReference>
<dbReference type="PRINTS" id="PR00420">
    <property type="entry name" value="RNGMNOXGNASE"/>
</dbReference>
<reference evidence="9 10" key="1">
    <citation type="journal article" date="2016" name="Front. Microbiol.">
        <title>Single-Cell (Meta-)Genomics of a Dimorphic Candidatus Thiomargarita nelsonii Reveals Genomic Plasticity.</title>
        <authorList>
            <person name="Flood B.E."/>
            <person name="Fliss P."/>
            <person name="Jones D.S."/>
            <person name="Dick G.J."/>
            <person name="Jain S."/>
            <person name="Kaster A.K."/>
            <person name="Winkel M."/>
            <person name="Mussmann M."/>
            <person name="Bailey J."/>
        </authorList>
    </citation>
    <scope>NUCLEOTIDE SEQUENCE [LARGE SCALE GENOMIC DNA]</scope>
    <source>
        <strain evidence="9">Hydrate Ridge</strain>
    </source>
</reference>
<evidence type="ECO:0000256" key="3">
    <source>
        <dbReference type="ARBA" id="ARBA00005349"/>
    </source>
</evidence>
<evidence type="ECO:0000259" key="8">
    <source>
        <dbReference type="Pfam" id="PF01494"/>
    </source>
</evidence>
<dbReference type="Pfam" id="PF01494">
    <property type="entry name" value="FAD_binding_3"/>
    <property type="match status" value="1"/>
</dbReference>
<evidence type="ECO:0000256" key="2">
    <source>
        <dbReference type="ARBA" id="ARBA00004749"/>
    </source>
</evidence>
<dbReference type="InterPro" id="IPR018168">
    <property type="entry name" value="Ubi_Hdrlase_CS"/>
</dbReference>
<gene>
    <name evidence="9" type="ORF">PN36_18870</name>
</gene>
<evidence type="ECO:0000256" key="5">
    <source>
        <dbReference type="ARBA" id="ARBA00022827"/>
    </source>
</evidence>
<dbReference type="UniPathway" id="UPA00232"/>
<dbReference type="NCBIfam" id="TIGR01988">
    <property type="entry name" value="Ubi-OHases"/>
    <property type="match status" value="1"/>
</dbReference>
<dbReference type="PANTHER" id="PTHR43876">
    <property type="entry name" value="UBIQUINONE BIOSYNTHESIS MONOOXYGENASE COQ6, MITOCHONDRIAL"/>
    <property type="match status" value="1"/>
</dbReference>
<keyword evidence="6" id="KW-0560">Oxidoreductase</keyword>
<dbReference type="InterPro" id="IPR002938">
    <property type="entry name" value="FAD-bd"/>
</dbReference>
<dbReference type="PROSITE" id="PS01304">
    <property type="entry name" value="UBIH"/>
    <property type="match status" value="1"/>
</dbReference>
<dbReference type="Proteomes" id="UP000030428">
    <property type="component" value="Unassembled WGS sequence"/>
</dbReference>
<evidence type="ECO:0000256" key="6">
    <source>
        <dbReference type="ARBA" id="ARBA00023002"/>
    </source>
</evidence>
<proteinExistence type="inferred from homology"/>
<evidence type="ECO:0000256" key="4">
    <source>
        <dbReference type="ARBA" id="ARBA00022630"/>
    </source>
</evidence>
<protein>
    <recommendedName>
        <fullName evidence="8">FAD-binding domain-containing protein</fullName>
    </recommendedName>
</protein>
<dbReference type="AlphaFoldDB" id="A0A0A6P7B3"/>
<keyword evidence="4" id="KW-0285">Flavoprotein</keyword>
<evidence type="ECO:0000256" key="7">
    <source>
        <dbReference type="ARBA" id="ARBA00023033"/>
    </source>
</evidence>
<evidence type="ECO:0000313" key="10">
    <source>
        <dbReference type="Proteomes" id="UP000030428"/>
    </source>
</evidence>
<comment type="caution">
    <text evidence="9">The sequence shown here is derived from an EMBL/GenBank/DDBJ whole genome shotgun (WGS) entry which is preliminary data.</text>
</comment>
<dbReference type="InterPro" id="IPR010971">
    <property type="entry name" value="UbiH/COQ6"/>
</dbReference>
<dbReference type="Gene3D" id="3.50.50.60">
    <property type="entry name" value="FAD/NAD(P)-binding domain"/>
    <property type="match status" value="2"/>
</dbReference>
<dbReference type="GO" id="GO:0006744">
    <property type="term" value="P:ubiquinone biosynthetic process"/>
    <property type="evidence" value="ECO:0007669"/>
    <property type="project" value="UniProtKB-UniPathway"/>
</dbReference>
<dbReference type="NCBIfam" id="NF004356">
    <property type="entry name" value="PRK05732.1"/>
    <property type="match status" value="1"/>
</dbReference>
<keyword evidence="10" id="KW-1185">Reference proteome</keyword>
<dbReference type="EMBL" id="JSZA02000076">
    <property type="protein sequence ID" value="KHD11501.1"/>
    <property type="molecule type" value="Genomic_DNA"/>
</dbReference>
<comment type="similarity">
    <text evidence="3">Belongs to the UbiH/COQ6 family.</text>
</comment>
<dbReference type="NCBIfam" id="TIGR01984">
    <property type="entry name" value="UbiH"/>
    <property type="match status" value="1"/>
</dbReference>
<organism evidence="9 10">
    <name type="scientific">Candidatus Thiomargarita nelsonii</name>
    <dbReference type="NCBI Taxonomy" id="1003181"/>
    <lineage>
        <taxon>Bacteria</taxon>
        <taxon>Pseudomonadati</taxon>
        <taxon>Pseudomonadota</taxon>
        <taxon>Gammaproteobacteria</taxon>
        <taxon>Thiotrichales</taxon>
        <taxon>Thiotrichaceae</taxon>
        <taxon>Thiomargarita</taxon>
    </lineage>
</organism>
<name>A0A0A6P7B3_9GAMM</name>